<dbReference type="Gene3D" id="1.10.443.10">
    <property type="entry name" value="Intergrase catalytic core"/>
    <property type="match status" value="1"/>
</dbReference>
<dbReference type="GO" id="GO:0015074">
    <property type="term" value="P:DNA integration"/>
    <property type="evidence" value="ECO:0007669"/>
    <property type="project" value="UniProtKB-KW"/>
</dbReference>
<sequence length="391" mass="45431">MALTDSKLRNVKSPYSGPLEVADRDGLTVRITKNAMITFNYRFRWQGKQQRIKIGRYPDIILSQARVKAGEFRQLLLDGLDPRCYALQVSDGRLLGDLCNDFMQTYGYKELSPKTITLYESFINKYITPNYNIDVQRHRYTDWIKLLDHVREATSGANAGSILKRLKTVIRWSKSRGEIKDSACLHIPIKAIGTYQSKRERVLEWSEVVGLWRQIESSRATPKTKACVQLLILTGARNSEIREAPRSEFNLKDAVWIIPADRAKTSRGIRRPLSDHSVQIIEKLDLIYGAGRKFLIEGEQQNTSLTVHSINRFVQRLNERLGYEHFVPHDFRRTISTRLSEKQVMPHVTEKMLGHELGGIMAIYNKHDWIDEQRVAYQLYWDEIKNYLFKS</sequence>
<dbReference type="InterPro" id="IPR002104">
    <property type="entry name" value="Integrase_catalytic"/>
</dbReference>
<dbReference type="InterPro" id="IPR025166">
    <property type="entry name" value="Integrase_DNA_bind_dom"/>
</dbReference>
<dbReference type="GO" id="GO:0003677">
    <property type="term" value="F:DNA binding"/>
    <property type="evidence" value="ECO:0007669"/>
    <property type="project" value="UniProtKB-KW"/>
</dbReference>
<dbReference type="InterPro" id="IPR050808">
    <property type="entry name" value="Phage_Integrase"/>
</dbReference>
<keyword evidence="4" id="KW-0233">DNA recombination</keyword>
<dbReference type="PANTHER" id="PTHR30629">
    <property type="entry name" value="PROPHAGE INTEGRASE"/>
    <property type="match status" value="1"/>
</dbReference>
<dbReference type="Gene3D" id="1.10.150.130">
    <property type="match status" value="1"/>
</dbReference>
<gene>
    <name evidence="6" type="ORF">SHEWBE_3012</name>
</gene>
<accession>A0A330M4U3</accession>
<dbReference type="EMBL" id="LS483452">
    <property type="protein sequence ID" value="SQH76975.1"/>
    <property type="molecule type" value="Genomic_DNA"/>
</dbReference>
<dbReference type="OrthoDB" id="9795573at2"/>
<proteinExistence type="inferred from homology"/>
<name>A0A330M4U3_9GAMM</name>
<feature type="domain" description="Tyr recombinase" evidence="5">
    <location>
        <begin position="198"/>
        <end position="378"/>
    </location>
</feature>
<protein>
    <submittedName>
        <fullName evidence="6">Site-specific recombinase, phage integrase family</fullName>
    </submittedName>
</protein>
<dbReference type="Pfam" id="PF00589">
    <property type="entry name" value="Phage_integrase"/>
    <property type="match status" value="1"/>
</dbReference>
<evidence type="ECO:0000313" key="7">
    <source>
        <dbReference type="Proteomes" id="UP000250123"/>
    </source>
</evidence>
<dbReference type="CDD" id="cd00801">
    <property type="entry name" value="INT_P4_C"/>
    <property type="match status" value="1"/>
</dbReference>
<comment type="similarity">
    <text evidence="1">Belongs to the 'phage' integrase family.</text>
</comment>
<reference evidence="7" key="1">
    <citation type="submission" date="2018-06" db="EMBL/GenBank/DDBJ databases">
        <authorList>
            <person name="Cea G.-C."/>
            <person name="William W."/>
        </authorList>
    </citation>
    <scope>NUCLEOTIDE SEQUENCE [LARGE SCALE GENOMIC DNA]</scope>
    <source>
        <strain evidence="7">DB21MT-2</strain>
    </source>
</reference>
<evidence type="ECO:0000313" key="6">
    <source>
        <dbReference type="EMBL" id="SQH76975.1"/>
    </source>
</evidence>
<dbReference type="Proteomes" id="UP000250123">
    <property type="component" value="Chromosome SHEWBE"/>
</dbReference>
<dbReference type="GO" id="GO:0006310">
    <property type="term" value="P:DNA recombination"/>
    <property type="evidence" value="ECO:0007669"/>
    <property type="project" value="UniProtKB-KW"/>
</dbReference>
<dbReference type="PROSITE" id="PS51898">
    <property type="entry name" value="TYR_RECOMBINASE"/>
    <property type="match status" value="1"/>
</dbReference>
<dbReference type="InterPro" id="IPR011010">
    <property type="entry name" value="DNA_brk_join_enz"/>
</dbReference>
<dbReference type="SUPFAM" id="SSF56349">
    <property type="entry name" value="DNA breaking-rejoining enzymes"/>
    <property type="match status" value="1"/>
</dbReference>
<dbReference type="InterPro" id="IPR010998">
    <property type="entry name" value="Integrase_recombinase_N"/>
</dbReference>
<keyword evidence="2" id="KW-0229">DNA integration</keyword>
<dbReference type="AlphaFoldDB" id="A0A330M4U3"/>
<dbReference type="RefSeq" id="WP_112353018.1">
    <property type="nucleotide sequence ID" value="NZ_LS483452.1"/>
</dbReference>
<dbReference type="PANTHER" id="PTHR30629:SF2">
    <property type="entry name" value="PROPHAGE INTEGRASE INTS-RELATED"/>
    <property type="match status" value="1"/>
</dbReference>
<evidence type="ECO:0000256" key="3">
    <source>
        <dbReference type="ARBA" id="ARBA00023125"/>
    </source>
</evidence>
<evidence type="ECO:0000256" key="4">
    <source>
        <dbReference type="ARBA" id="ARBA00023172"/>
    </source>
</evidence>
<dbReference type="KEGG" id="sbk:SHEWBE_3012"/>
<dbReference type="Pfam" id="PF13356">
    <property type="entry name" value="Arm-DNA-bind_3"/>
    <property type="match status" value="1"/>
</dbReference>
<evidence type="ECO:0000256" key="1">
    <source>
        <dbReference type="ARBA" id="ARBA00008857"/>
    </source>
</evidence>
<evidence type="ECO:0000256" key="2">
    <source>
        <dbReference type="ARBA" id="ARBA00022908"/>
    </source>
</evidence>
<organism evidence="6 7">
    <name type="scientific">Shewanella benthica</name>
    <dbReference type="NCBI Taxonomy" id="43661"/>
    <lineage>
        <taxon>Bacteria</taxon>
        <taxon>Pseudomonadati</taxon>
        <taxon>Pseudomonadota</taxon>
        <taxon>Gammaproteobacteria</taxon>
        <taxon>Alteromonadales</taxon>
        <taxon>Shewanellaceae</taxon>
        <taxon>Shewanella</taxon>
    </lineage>
</organism>
<evidence type="ECO:0000259" key="5">
    <source>
        <dbReference type="PROSITE" id="PS51898"/>
    </source>
</evidence>
<dbReference type="Gene3D" id="3.30.160.390">
    <property type="entry name" value="Integrase, DNA-binding domain"/>
    <property type="match status" value="1"/>
</dbReference>
<dbReference type="InterPro" id="IPR038488">
    <property type="entry name" value="Integrase_DNA-bd_sf"/>
</dbReference>
<keyword evidence="3" id="KW-0238">DNA-binding</keyword>
<dbReference type="InterPro" id="IPR013762">
    <property type="entry name" value="Integrase-like_cat_sf"/>
</dbReference>